<dbReference type="NCBIfam" id="TIGR01569">
    <property type="entry name" value="A_tha_TIGR01569"/>
    <property type="match status" value="1"/>
</dbReference>
<feature type="chain" id="PRO_5040174249" description="CASP-like protein" evidence="9">
    <location>
        <begin position="24"/>
        <end position="166"/>
    </location>
</feature>
<keyword evidence="9" id="KW-0732">Signal</keyword>
<reference evidence="11" key="2">
    <citation type="journal article" date="2023" name="Plants (Basel)">
        <title>Annotation of the Turnera subulata (Passifloraceae) Draft Genome Reveals the S-Locus Evolved after the Divergence of Turneroideae from Passifloroideae in a Stepwise Manner.</title>
        <authorList>
            <person name="Henning P.M."/>
            <person name="Roalson E.H."/>
            <person name="Mir W."/>
            <person name="McCubbin A.G."/>
            <person name="Shore J.S."/>
        </authorList>
    </citation>
    <scope>NUCLEOTIDE SEQUENCE</scope>
    <source>
        <strain evidence="11">F60SS</strain>
    </source>
</reference>
<comment type="subcellular location">
    <subcellularLocation>
        <location evidence="1 8">Cell membrane</location>
        <topology evidence="1 8">Multi-pass membrane protein</topology>
    </subcellularLocation>
</comment>
<feature type="transmembrane region" description="Helical" evidence="8">
    <location>
        <begin position="54"/>
        <end position="74"/>
    </location>
</feature>
<evidence type="ECO:0000256" key="7">
    <source>
        <dbReference type="ARBA" id="ARBA00023136"/>
    </source>
</evidence>
<dbReference type="AlphaFoldDB" id="A0A9Q0FEW8"/>
<accession>A0A9Q0FEW8</accession>
<dbReference type="EMBL" id="JAKUCV010006002">
    <property type="protein sequence ID" value="KAJ4829041.1"/>
    <property type="molecule type" value="Genomic_DNA"/>
</dbReference>
<evidence type="ECO:0000256" key="4">
    <source>
        <dbReference type="ARBA" id="ARBA00022475"/>
    </source>
</evidence>
<dbReference type="InterPro" id="IPR006702">
    <property type="entry name" value="CASP_dom"/>
</dbReference>
<dbReference type="InterPro" id="IPR006459">
    <property type="entry name" value="CASP/CASPL"/>
</dbReference>
<keyword evidence="5 8" id="KW-0812">Transmembrane</keyword>
<organism evidence="11 12">
    <name type="scientific">Turnera subulata</name>
    <dbReference type="NCBI Taxonomy" id="218843"/>
    <lineage>
        <taxon>Eukaryota</taxon>
        <taxon>Viridiplantae</taxon>
        <taxon>Streptophyta</taxon>
        <taxon>Embryophyta</taxon>
        <taxon>Tracheophyta</taxon>
        <taxon>Spermatophyta</taxon>
        <taxon>Magnoliopsida</taxon>
        <taxon>eudicotyledons</taxon>
        <taxon>Gunneridae</taxon>
        <taxon>Pentapetalae</taxon>
        <taxon>rosids</taxon>
        <taxon>fabids</taxon>
        <taxon>Malpighiales</taxon>
        <taxon>Passifloraceae</taxon>
        <taxon>Turnera</taxon>
    </lineage>
</organism>
<protein>
    <recommendedName>
        <fullName evidence="8">CASP-like protein</fullName>
    </recommendedName>
</protein>
<comment type="similarity">
    <text evidence="2 8">Belongs to the Casparian strip membrane proteins (CASP) family.</text>
</comment>
<feature type="transmembrane region" description="Helical" evidence="8">
    <location>
        <begin position="81"/>
        <end position="106"/>
    </location>
</feature>
<evidence type="ECO:0000313" key="12">
    <source>
        <dbReference type="Proteomes" id="UP001141552"/>
    </source>
</evidence>
<evidence type="ECO:0000256" key="1">
    <source>
        <dbReference type="ARBA" id="ARBA00004651"/>
    </source>
</evidence>
<feature type="transmembrane region" description="Helical" evidence="8">
    <location>
        <begin position="133"/>
        <end position="152"/>
    </location>
</feature>
<evidence type="ECO:0000259" key="10">
    <source>
        <dbReference type="Pfam" id="PF04535"/>
    </source>
</evidence>
<evidence type="ECO:0000256" key="5">
    <source>
        <dbReference type="ARBA" id="ARBA00022692"/>
    </source>
</evidence>
<dbReference type="GO" id="GO:0005886">
    <property type="term" value="C:plasma membrane"/>
    <property type="evidence" value="ECO:0007669"/>
    <property type="project" value="UniProtKB-SubCell"/>
</dbReference>
<evidence type="ECO:0000256" key="6">
    <source>
        <dbReference type="ARBA" id="ARBA00022989"/>
    </source>
</evidence>
<keyword evidence="6 8" id="KW-1133">Transmembrane helix</keyword>
<dbReference type="PANTHER" id="PTHR36488:SF8">
    <property type="entry name" value="CASP-LIKE PROTEIN 1U1"/>
    <property type="match status" value="1"/>
</dbReference>
<evidence type="ECO:0000256" key="8">
    <source>
        <dbReference type="RuleBase" id="RU361233"/>
    </source>
</evidence>
<proteinExistence type="inferred from homology"/>
<reference evidence="11" key="1">
    <citation type="submission" date="2022-02" db="EMBL/GenBank/DDBJ databases">
        <authorList>
            <person name="Henning P.M."/>
            <person name="McCubbin A.G."/>
            <person name="Shore J.S."/>
        </authorList>
    </citation>
    <scope>NUCLEOTIDE SEQUENCE</scope>
    <source>
        <strain evidence="11">F60SS</strain>
        <tissue evidence="11">Leaves</tissue>
    </source>
</reference>
<evidence type="ECO:0000256" key="2">
    <source>
        <dbReference type="ARBA" id="ARBA00007651"/>
    </source>
</evidence>
<sequence length="166" mass="18383">MIKSKRLFYLLPRLLAFVATLSAAAVMATSHETVTFFAVMRFEAKYSDTPSFKYFMVVNAIATVYGFIALFLPLETMVWSLVVVLDLVITMLLISSISASTAIAHVGKKGYSQAGWLPVCDQVTKYCDHVTGALAAGFIGLITYTILLFYSIHTTILHPLFTEKPR</sequence>
<dbReference type="PANTHER" id="PTHR36488">
    <property type="entry name" value="CASP-LIKE PROTEIN 1U1"/>
    <property type="match status" value="1"/>
</dbReference>
<dbReference type="Pfam" id="PF04535">
    <property type="entry name" value="CASP_dom"/>
    <property type="match status" value="1"/>
</dbReference>
<dbReference type="Proteomes" id="UP001141552">
    <property type="component" value="Unassembled WGS sequence"/>
</dbReference>
<feature type="signal peptide" evidence="9">
    <location>
        <begin position="1"/>
        <end position="23"/>
    </location>
</feature>
<dbReference type="OrthoDB" id="1906221at2759"/>
<keyword evidence="7 8" id="KW-0472">Membrane</keyword>
<evidence type="ECO:0000313" key="11">
    <source>
        <dbReference type="EMBL" id="KAJ4829041.1"/>
    </source>
</evidence>
<feature type="domain" description="Casparian strip membrane protein" evidence="10">
    <location>
        <begin position="6"/>
        <end position="142"/>
    </location>
</feature>
<evidence type="ECO:0000256" key="3">
    <source>
        <dbReference type="ARBA" id="ARBA00011489"/>
    </source>
</evidence>
<keyword evidence="12" id="KW-1185">Reference proteome</keyword>
<evidence type="ECO:0000256" key="9">
    <source>
        <dbReference type="SAM" id="SignalP"/>
    </source>
</evidence>
<comment type="caution">
    <text evidence="11">The sequence shown here is derived from an EMBL/GenBank/DDBJ whole genome shotgun (WGS) entry which is preliminary data.</text>
</comment>
<dbReference type="InterPro" id="IPR044173">
    <property type="entry name" value="CASPL"/>
</dbReference>
<comment type="subunit">
    <text evidence="3 8">Homodimer and heterodimers.</text>
</comment>
<name>A0A9Q0FEW8_9ROSI</name>
<keyword evidence="4 8" id="KW-1003">Cell membrane</keyword>
<gene>
    <name evidence="11" type="ORF">Tsubulata_031699</name>
</gene>
<comment type="caution">
    <text evidence="8">Lacks conserved residue(s) required for the propagation of feature annotation.</text>
</comment>